<evidence type="ECO:0000313" key="1">
    <source>
        <dbReference type="EMBL" id="ETD28918.1"/>
    </source>
</evidence>
<reference evidence="1 2" key="1">
    <citation type="submission" date="2013-10" db="EMBL/GenBank/DDBJ databases">
        <title>The Genome Sequence of Prevotella nigrescens CC14M.</title>
        <authorList>
            <consortium name="The Broad Institute Genomics Platform"/>
            <person name="Earl A."/>
            <person name="Allen-Vercoe E."/>
            <person name="Daigneault M."/>
            <person name="Young S.K."/>
            <person name="Zeng Q."/>
            <person name="Gargeya S."/>
            <person name="Fitzgerald M."/>
            <person name="Abouelleil A."/>
            <person name="Alvarado L."/>
            <person name="Chapman S.B."/>
            <person name="Gainer-Dewar J."/>
            <person name="Goldberg J."/>
            <person name="Griggs A."/>
            <person name="Gujja S."/>
            <person name="Hansen M."/>
            <person name="Howarth C."/>
            <person name="Imamovic A."/>
            <person name="Ireland A."/>
            <person name="Larimer J."/>
            <person name="McCowan C."/>
            <person name="Murphy C."/>
            <person name="Pearson M."/>
            <person name="Poon T.W."/>
            <person name="Priest M."/>
            <person name="Roberts A."/>
            <person name="Saif S."/>
            <person name="Shea T."/>
            <person name="Sykes S."/>
            <person name="Wortman J."/>
            <person name="Nusbaum C."/>
            <person name="Birren B."/>
        </authorList>
    </citation>
    <scope>NUCLEOTIDE SEQUENCE [LARGE SCALE GENOMIC DNA]</scope>
    <source>
        <strain evidence="1 2">CC14M</strain>
    </source>
</reference>
<name>V8CNH2_9BACT</name>
<accession>V8CNH2</accession>
<gene>
    <name evidence="1" type="ORF">HMPREF1173_00961</name>
</gene>
<dbReference type="HOGENOM" id="CLU_1894330_0_0_10"/>
<dbReference type="AlphaFoldDB" id="V8CNH2"/>
<sequence>MFCSVRQAFLHCKTASFVFPCKLFLQNRGCCQTTVMDTCLMYYRCHGNIKHPGIHKIPVVLILLNPLPHYTILILSSSFFHQKAMRRQDYVILLHIISECTKEVLQRLKAWTDKFFRQIRDNVGTDLNGRYACS</sequence>
<proteinExistence type="predicted"/>
<protein>
    <submittedName>
        <fullName evidence="1">Uncharacterized protein</fullName>
    </submittedName>
</protein>
<keyword evidence="2" id="KW-1185">Reference proteome</keyword>
<dbReference type="EMBL" id="AZJH01000012">
    <property type="protein sequence ID" value="ETD28918.1"/>
    <property type="molecule type" value="Genomic_DNA"/>
</dbReference>
<comment type="caution">
    <text evidence="1">The sequence shown here is derived from an EMBL/GenBank/DDBJ whole genome shotgun (WGS) entry which is preliminary data.</text>
</comment>
<organism evidence="1 2">
    <name type="scientific">Prevotella nigrescens CC14M</name>
    <dbReference type="NCBI Taxonomy" id="1073366"/>
    <lineage>
        <taxon>Bacteria</taxon>
        <taxon>Pseudomonadati</taxon>
        <taxon>Bacteroidota</taxon>
        <taxon>Bacteroidia</taxon>
        <taxon>Bacteroidales</taxon>
        <taxon>Prevotellaceae</taxon>
        <taxon>Prevotella</taxon>
    </lineage>
</organism>
<evidence type="ECO:0000313" key="2">
    <source>
        <dbReference type="Proteomes" id="UP000018727"/>
    </source>
</evidence>
<dbReference type="Proteomes" id="UP000018727">
    <property type="component" value="Unassembled WGS sequence"/>
</dbReference>